<organism evidence="1">
    <name type="scientific">Cydia pomonella</name>
    <name type="common">Codling moth</name>
    <dbReference type="NCBI Taxonomy" id="82600"/>
    <lineage>
        <taxon>Eukaryota</taxon>
        <taxon>Metazoa</taxon>
        <taxon>Ecdysozoa</taxon>
        <taxon>Arthropoda</taxon>
        <taxon>Hexapoda</taxon>
        <taxon>Insecta</taxon>
        <taxon>Pterygota</taxon>
        <taxon>Neoptera</taxon>
        <taxon>Endopterygota</taxon>
        <taxon>Lepidoptera</taxon>
        <taxon>Glossata</taxon>
        <taxon>Ditrysia</taxon>
        <taxon>Tortricoidea</taxon>
        <taxon>Tortricidae</taxon>
        <taxon>Olethreutinae</taxon>
        <taxon>Grapholitini</taxon>
        <taxon>Cydia</taxon>
    </lineage>
</organism>
<proteinExistence type="evidence at transcript level"/>
<protein>
    <submittedName>
        <fullName evidence="1">Cytochrome P450 6k1</fullName>
    </submittedName>
</protein>
<sequence>MGHSPMFYTTSRYPSDARCRRGTSRDYTGCCLDAPPGPVVLRWTTTASAPRRAAHWSPPRCINACARPWPLLRIAYTI</sequence>
<dbReference type="EMBL" id="MH138247">
    <property type="protein sequence ID" value="AXP17188.1"/>
    <property type="molecule type" value="mRNA"/>
</dbReference>
<name>A0A346II33_CYDPO</name>
<reference evidence="1" key="1">
    <citation type="submission" date="2018-03" db="EMBL/GenBank/DDBJ databases">
        <authorList>
            <person name="Keele B.F."/>
        </authorList>
    </citation>
    <scope>NUCLEOTIDE SEQUENCE</scope>
</reference>
<dbReference type="AlphaFoldDB" id="A0A346II33"/>
<evidence type="ECO:0000313" key="1">
    <source>
        <dbReference type="EMBL" id="AXP17188.1"/>
    </source>
</evidence>
<accession>A0A346II33</accession>